<keyword evidence="8" id="KW-1185">Reference proteome</keyword>
<dbReference type="Proteomes" id="UP001487740">
    <property type="component" value="Unassembled WGS sequence"/>
</dbReference>
<feature type="transmembrane region" description="Helical" evidence="5">
    <location>
        <begin position="151"/>
        <end position="170"/>
    </location>
</feature>
<dbReference type="Gene3D" id="1.20.1250.20">
    <property type="entry name" value="MFS general substrate transporter like domains"/>
    <property type="match status" value="1"/>
</dbReference>
<feature type="transmembrane region" description="Helical" evidence="5">
    <location>
        <begin position="37"/>
        <end position="62"/>
    </location>
</feature>
<evidence type="ECO:0000256" key="3">
    <source>
        <dbReference type="ARBA" id="ARBA00022989"/>
    </source>
</evidence>
<evidence type="ECO:0000256" key="2">
    <source>
        <dbReference type="ARBA" id="ARBA00022692"/>
    </source>
</evidence>
<dbReference type="PANTHER" id="PTHR24064">
    <property type="entry name" value="SOLUTE CARRIER FAMILY 22 MEMBER"/>
    <property type="match status" value="1"/>
</dbReference>
<protein>
    <recommendedName>
        <fullName evidence="6">Major facilitator superfamily (MFS) profile domain-containing protein</fullName>
    </recommendedName>
</protein>
<dbReference type="EMBL" id="JARAKH010000047">
    <property type="protein sequence ID" value="KAK8377484.1"/>
    <property type="molecule type" value="Genomic_DNA"/>
</dbReference>
<dbReference type="AlphaFoldDB" id="A0AAW0SRF9"/>
<gene>
    <name evidence="7" type="ORF">O3P69_013842</name>
</gene>
<keyword evidence="3 5" id="KW-1133">Transmembrane helix</keyword>
<feature type="transmembrane region" description="Helical" evidence="5">
    <location>
        <begin position="240"/>
        <end position="263"/>
    </location>
</feature>
<proteinExistence type="predicted"/>
<evidence type="ECO:0000256" key="1">
    <source>
        <dbReference type="ARBA" id="ARBA00004141"/>
    </source>
</evidence>
<evidence type="ECO:0000256" key="4">
    <source>
        <dbReference type="ARBA" id="ARBA00023136"/>
    </source>
</evidence>
<dbReference type="GO" id="GO:0022857">
    <property type="term" value="F:transmembrane transporter activity"/>
    <property type="evidence" value="ECO:0007669"/>
    <property type="project" value="InterPro"/>
</dbReference>
<comment type="subcellular location">
    <subcellularLocation>
        <location evidence="1">Membrane</location>
        <topology evidence="1">Multi-pass membrane protein</topology>
    </subcellularLocation>
</comment>
<dbReference type="InterPro" id="IPR036259">
    <property type="entry name" value="MFS_trans_sf"/>
</dbReference>
<dbReference type="InterPro" id="IPR005828">
    <property type="entry name" value="MFS_sugar_transport-like"/>
</dbReference>
<keyword evidence="2 5" id="KW-0812">Transmembrane</keyword>
<organism evidence="7 8">
    <name type="scientific">Scylla paramamosain</name>
    <name type="common">Mud crab</name>
    <dbReference type="NCBI Taxonomy" id="85552"/>
    <lineage>
        <taxon>Eukaryota</taxon>
        <taxon>Metazoa</taxon>
        <taxon>Ecdysozoa</taxon>
        <taxon>Arthropoda</taxon>
        <taxon>Crustacea</taxon>
        <taxon>Multicrustacea</taxon>
        <taxon>Malacostraca</taxon>
        <taxon>Eumalacostraca</taxon>
        <taxon>Eucarida</taxon>
        <taxon>Decapoda</taxon>
        <taxon>Pleocyemata</taxon>
        <taxon>Brachyura</taxon>
        <taxon>Eubrachyura</taxon>
        <taxon>Portunoidea</taxon>
        <taxon>Portunidae</taxon>
        <taxon>Portuninae</taxon>
        <taxon>Scylla</taxon>
    </lineage>
</organism>
<feature type="domain" description="Major facilitator superfamily (MFS) profile" evidence="6">
    <location>
        <begin position="38"/>
        <end position="431"/>
    </location>
</feature>
<feature type="transmembrane region" description="Helical" evidence="5">
    <location>
        <begin position="182"/>
        <end position="202"/>
    </location>
</feature>
<evidence type="ECO:0000313" key="8">
    <source>
        <dbReference type="Proteomes" id="UP001487740"/>
    </source>
</evidence>
<dbReference type="InterPro" id="IPR020846">
    <property type="entry name" value="MFS_dom"/>
</dbReference>
<name>A0AAW0SRF9_SCYPA</name>
<dbReference type="Pfam" id="PF00083">
    <property type="entry name" value="Sugar_tr"/>
    <property type="match status" value="1"/>
</dbReference>
<evidence type="ECO:0000313" key="7">
    <source>
        <dbReference type="EMBL" id="KAK8377484.1"/>
    </source>
</evidence>
<feature type="transmembrane region" description="Helical" evidence="5">
    <location>
        <begin position="269"/>
        <end position="287"/>
    </location>
</feature>
<dbReference type="SUPFAM" id="SSF103473">
    <property type="entry name" value="MFS general substrate transporter"/>
    <property type="match status" value="1"/>
</dbReference>
<keyword evidence="4 5" id="KW-0472">Membrane</keyword>
<dbReference type="GO" id="GO:0016020">
    <property type="term" value="C:membrane"/>
    <property type="evidence" value="ECO:0007669"/>
    <property type="project" value="UniProtKB-SubCell"/>
</dbReference>
<feature type="transmembrane region" description="Helical" evidence="5">
    <location>
        <begin position="208"/>
        <end position="228"/>
    </location>
</feature>
<evidence type="ECO:0000256" key="5">
    <source>
        <dbReference type="SAM" id="Phobius"/>
    </source>
</evidence>
<feature type="transmembrane region" description="Helical" evidence="5">
    <location>
        <begin position="354"/>
        <end position="378"/>
    </location>
</feature>
<dbReference type="PROSITE" id="PS50850">
    <property type="entry name" value="MFS"/>
    <property type="match status" value="1"/>
</dbReference>
<comment type="caution">
    <text evidence="7">The sequence shown here is derived from an EMBL/GenBank/DDBJ whole genome shotgun (WGS) entry which is preliminary data.</text>
</comment>
<reference evidence="7 8" key="1">
    <citation type="submission" date="2023-03" db="EMBL/GenBank/DDBJ databases">
        <title>High-quality genome of Scylla paramamosain provides insights in environmental adaptation.</title>
        <authorList>
            <person name="Zhang L."/>
        </authorList>
    </citation>
    <scope>NUCLEOTIDE SEQUENCE [LARGE SCALE GENOMIC DNA]</scope>
    <source>
        <strain evidence="7">LZ_2023a</strain>
        <tissue evidence="7">Muscle</tissue>
    </source>
</reference>
<accession>A0AAW0SRF9</accession>
<sequence>MAATRTTTPSVSKLKRAMDIDDILELMGSFGRYQRNLLLIVFMPVSFFVGFVMNLLLFQMVVPDHWCHVPGRENTPLTVEEWHAFTIPRSNETGKFSSCSMYEIDWKNGANTSYSVNGEVRGCSDGWEFDTTQFTTTVASSLGWVCDRGHYSHHTLSVAMAGNAVGTLLFPLVADKYFGRRFMYYVSLAIHVVTTLPLLWVTSATVHMGFRFLQGLGFETYYLMPYVIYMEVIPPERRALAVMLSFLAWTFGMCFSALVAWLVPNWTHLAIISIIPPLLGFLYWRYLPESPRWLLAKGKVHQCADVLLRISETNGMTNLSRVEVEAQLQVMMEHLPVDQPLTAVKDYPKLRVRAVTLVFMSFMSYVVYGVTMLSMSVFSNNFPGALRSLSLRVTEQLHGLHRDTLLGTALHGLLQLPSAGDILLRGSILQS</sequence>
<evidence type="ECO:0000259" key="6">
    <source>
        <dbReference type="PROSITE" id="PS50850"/>
    </source>
</evidence>